<dbReference type="InterPro" id="IPR051677">
    <property type="entry name" value="AfsR-DnrI-RedD_regulator"/>
</dbReference>
<protein>
    <submittedName>
        <fullName evidence="4">Transcriptional regulator</fullName>
    </submittedName>
</protein>
<gene>
    <name evidence="4" type="ORF">D9X91_03665</name>
</gene>
<dbReference type="InterPro" id="IPR005158">
    <property type="entry name" value="BTAD"/>
</dbReference>
<evidence type="ECO:0000256" key="2">
    <source>
        <dbReference type="ARBA" id="ARBA00023163"/>
    </source>
</evidence>
<dbReference type="AlphaFoldDB" id="A0A3L7K4R9"/>
<dbReference type="SMART" id="SM00028">
    <property type="entry name" value="TPR"/>
    <property type="match status" value="6"/>
</dbReference>
<dbReference type="InterPro" id="IPR011990">
    <property type="entry name" value="TPR-like_helical_dom_sf"/>
</dbReference>
<proteinExistence type="predicted"/>
<accession>A0A3L7K4R9</accession>
<reference evidence="4 5" key="1">
    <citation type="submission" date="2018-10" db="EMBL/GenBank/DDBJ databases">
        <title>Falsibacillus sp. genome draft.</title>
        <authorList>
            <person name="Shi S."/>
        </authorList>
    </citation>
    <scope>NUCLEOTIDE SEQUENCE [LARGE SCALE GENOMIC DNA]</scope>
    <source>
        <strain evidence="4 5">GY 10110</strain>
    </source>
</reference>
<evidence type="ECO:0000313" key="5">
    <source>
        <dbReference type="Proteomes" id="UP000276770"/>
    </source>
</evidence>
<dbReference type="EMBL" id="RCVZ01000002">
    <property type="protein sequence ID" value="RLQ97259.1"/>
    <property type="molecule type" value="Genomic_DNA"/>
</dbReference>
<dbReference type="GO" id="GO:0003677">
    <property type="term" value="F:DNA binding"/>
    <property type="evidence" value="ECO:0007669"/>
    <property type="project" value="InterPro"/>
</dbReference>
<feature type="domain" description="Bacterial transcriptional activator" evidence="3">
    <location>
        <begin position="933"/>
        <end position="1075"/>
    </location>
</feature>
<dbReference type="Gene3D" id="1.10.10.10">
    <property type="entry name" value="Winged helix-like DNA-binding domain superfamily/Winged helix DNA-binding domain"/>
    <property type="match status" value="1"/>
</dbReference>
<evidence type="ECO:0000313" key="4">
    <source>
        <dbReference type="EMBL" id="RLQ97259.1"/>
    </source>
</evidence>
<evidence type="ECO:0000256" key="1">
    <source>
        <dbReference type="ARBA" id="ARBA00023015"/>
    </source>
</evidence>
<dbReference type="PANTHER" id="PTHR35807:SF2">
    <property type="entry name" value="TRANSCRIPTIONAL ACTIVATOR DOMAIN"/>
    <property type="match status" value="1"/>
</dbReference>
<dbReference type="Proteomes" id="UP000276770">
    <property type="component" value="Unassembled WGS sequence"/>
</dbReference>
<comment type="caution">
    <text evidence="4">The sequence shown here is derived from an EMBL/GenBank/DDBJ whole genome shotgun (WGS) entry which is preliminary data.</text>
</comment>
<dbReference type="SUPFAM" id="SSF52540">
    <property type="entry name" value="P-loop containing nucleoside triphosphate hydrolases"/>
    <property type="match status" value="1"/>
</dbReference>
<sequence>MNSSMIIVDTKLIPPMVKDTFVRRPSLMKKMKAISDHSATLLHSGAGYGKSAALSLYLSDGSKKICWYTITSSDDDILPFVTYIIHAIRRKYGEFGEDLLEYIQTMDKYFREEQLNTLTSAFMNELTNIREEMIIVLDDFHLVDHSFTINQWLERVIDLLPVHIHLVISSRVRPKWKQLAKWKLSKKLFEIGEADLILNHEEIELLFTDFYHTSLQPDEVVQIHEFTEGWVIALAMIGEQLDNQAGGANELSSILKHQHSTMDELFRYLAHEVFSQQSSIIQHFLKQTSILEEITPEICDEILGFPASEMMLEQLSGRNTFVQKTQGTKQYRFHALFKVFLERKLQEEDPVLFKELHQKSAKYYIHKQQWELAIFHYEKIHLNSAIGELLEKWGPQMLQAGKLEGLYERLKKLPLEVKNQYLALWLYEGDVLRYRSFYDKAEKCYLRLIELSQSKGQYRLCSKAHEGIAKIYLDTIQPMRAEKYLFRALELLEKTNHQTLDETQELYRLITENFVNSGNAMKAEKWYGKLSAENFSLQEGNLDARMFLRTGRLAQAKEVLIERQSLQTSSVPQSHRETDLLISLIEVFMGNGENAKKLAQKGIEQGIRYQTPFIEACGWIRMGHAVQQLERYESSLAEQCYMTALSIMETINVSRGKAEPYMGLCILYGRNGETEKAQEVGNKALYETKKVQDLWLSSLIQLCMGISYVYRGDYEAALKLINAAHKGAEICGDQYGEALGHYWQAVIASEIGDIERFSLAMNRFLKDVQFGQYEFIFFRQTTFGPRDLQSHVPLLIKAKELGIYPAFTQKILKEIGHGEIESHPGYTLSIKTFGEFKVKIGEAVIEERDWQREKARELLQFFVIHRGEWWRKEDICHELWPENDEKSNERDFKVALNALNNALEPNRKPREKPFFIQRLNNGYGLNIKAVIEIDCSQMKQLVQEGIHENQIEKAVILLRKGLSLYSGEFLAERKGERWCQAEKEKWKLIFLRGAERLAQQLVQMQAFDEAIQWCDTILIYDSSWEEAYRLLMFCYYHKNNRPQAIKWYKKCINELKEELGVEPMEPTKQMYEMILNADEYNGPITY</sequence>
<keyword evidence="2" id="KW-0804">Transcription</keyword>
<dbReference type="Gene3D" id="1.25.40.10">
    <property type="entry name" value="Tetratricopeptide repeat domain"/>
    <property type="match status" value="3"/>
</dbReference>
<dbReference type="InterPro" id="IPR019734">
    <property type="entry name" value="TPR_rpt"/>
</dbReference>
<dbReference type="GO" id="GO:0006355">
    <property type="term" value="P:regulation of DNA-templated transcription"/>
    <property type="evidence" value="ECO:0007669"/>
    <property type="project" value="InterPro"/>
</dbReference>
<dbReference type="PANTHER" id="PTHR35807">
    <property type="entry name" value="TRANSCRIPTIONAL REGULATOR REDD-RELATED"/>
    <property type="match status" value="1"/>
</dbReference>
<dbReference type="RefSeq" id="WP_121679209.1">
    <property type="nucleotide sequence ID" value="NZ_RCVZ01000002.1"/>
</dbReference>
<organism evidence="4 5">
    <name type="scientific">Falsibacillus albus</name>
    <dbReference type="NCBI Taxonomy" id="2478915"/>
    <lineage>
        <taxon>Bacteria</taxon>
        <taxon>Bacillati</taxon>
        <taxon>Bacillota</taxon>
        <taxon>Bacilli</taxon>
        <taxon>Bacillales</taxon>
        <taxon>Bacillaceae</taxon>
        <taxon>Falsibacillus</taxon>
    </lineage>
</organism>
<name>A0A3L7K4R9_9BACI</name>
<keyword evidence="1" id="KW-0805">Transcription regulation</keyword>
<evidence type="ECO:0000259" key="3">
    <source>
        <dbReference type="SMART" id="SM01043"/>
    </source>
</evidence>
<dbReference type="SMART" id="SM01043">
    <property type="entry name" value="BTAD"/>
    <property type="match status" value="1"/>
</dbReference>
<dbReference type="SUPFAM" id="SSF48452">
    <property type="entry name" value="TPR-like"/>
    <property type="match status" value="3"/>
</dbReference>
<keyword evidence="5" id="KW-1185">Reference proteome</keyword>
<dbReference type="Pfam" id="PF03704">
    <property type="entry name" value="BTAD"/>
    <property type="match status" value="1"/>
</dbReference>
<dbReference type="InterPro" id="IPR027417">
    <property type="entry name" value="P-loop_NTPase"/>
</dbReference>
<dbReference type="InterPro" id="IPR059106">
    <property type="entry name" value="WHD_MalT"/>
</dbReference>
<dbReference type="Pfam" id="PF25873">
    <property type="entry name" value="WHD_MalT"/>
    <property type="match status" value="1"/>
</dbReference>
<dbReference type="OrthoDB" id="1137593at2"/>
<dbReference type="InterPro" id="IPR016032">
    <property type="entry name" value="Sig_transdc_resp-reg_C-effctor"/>
</dbReference>
<dbReference type="SUPFAM" id="SSF46894">
    <property type="entry name" value="C-terminal effector domain of the bipartite response regulators"/>
    <property type="match status" value="1"/>
</dbReference>
<dbReference type="InterPro" id="IPR036388">
    <property type="entry name" value="WH-like_DNA-bd_sf"/>
</dbReference>